<comment type="caution">
    <text evidence="1">The sequence shown here is derived from an EMBL/GenBank/DDBJ whole genome shotgun (WGS) entry which is preliminary data.</text>
</comment>
<gene>
    <name evidence="1" type="ORF">O6H91_13G061100</name>
</gene>
<accession>A0ACC2BVC4</accession>
<keyword evidence="2" id="KW-1185">Reference proteome</keyword>
<organism evidence="1 2">
    <name type="scientific">Diphasiastrum complanatum</name>
    <name type="common">Issler's clubmoss</name>
    <name type="synonym">Lycopodium complanatum</name>
    <dbReference type="NCBI Taxonomy" id="34168"/>
    <lineage>
        <taxon>Eukaryota</taxon>
        <taxon>Viridiplantae</taxon>
        <taxon>Streptophyta</taxon>
        <taxon>Embryophyta</taxon>
        <taxon>Tracheophyta</taxon>
        <taxon>Lycopodiopsida</taxon>
        <taxon>Lycopodiales</taxon>
        <taxon>Lycopodiaceae</taxon>
        <taxon>Lycopodioideae</taxon>
        <taxon>Diphasiastrum</taxon>
    </lineage>
</organism>
<sequence length="1096" mass="123649">MLHFLLWRPQGNNTTTDKFKKSRKLKVMDAGEACDAKDEAVKKHELAIHGHRADAAGNKSVKRKQGDHAFLEPKCEKESSDKPRGRFPIKQKKKRKTEETEMNRTTDLLSDGRPRCKRSDGRHWQCKDVAMEGRSMCEKHYYQIIERNKRRADVTLFSQKSPSNKKQKFQSSKIEMVAKKKKSKVLKLQTNLNLLPTSAKGVFAHEVDAKYEGKDSKVDLERNCASKALILSIAEKRKKKDSKIQTKSLQRKSGQVKRSKIGTAMICNNAFDGSSPREVVLSSSPISGIASLKQQLLGKKNLKNSLASSLLHKKKGSIGLGAFSKNGQSRNASQRPVLDNSEFPYSEKLRHLKYLLAWILPYLKELNKEQNKEVTVQGNLKGEHPLNVESASVEDDEQIACDNCGTSIVDFHRSCSNCGFNLCLLCCHELRKLLKPVPVEGDCESLQDESLSIRKIDVSTDDACARLEEKCSSEGLAEEAAINLQSSRMATGDRNLDYLGQPLRQKVCQNGSILCPRGCESFYLQLKTLFEPQLLAKLEIEATSILGDQKFVRRKFQPCSICEPIENSSINWENVRLAAYRKDSNDNHIYCPTSSVMRNHGLEHFQNHWLQSEPIIVKDVLAASTGLSWEPKFMWHALREMSKRRIKGKKTVVAIDFLDWSEVEINIRHFFAGFKRGCVNQDGRPVMLKLKNWPPRDSFDEHFSHYEAEFINLLPLHIYTHPKTGLLNLTSKLPEAPLNPDFRTRIDIGYGVHEERGVGDSVTPLHCDMFDVVNVLVHTAEVMGPALQCKRDELEKPAEEGRRYFSEKPQSSTRLKIVTDSVEPMFTSKVQSENLLPGASSVIDKARNIRIPLPSTTLSHVSSKSEIAAMETESLPSMARGGNVESPDTGSLLPSSQVVMTSGENLDVSVSREQNCVSASKDSVSAKEMLESEVKCGGALWDVFRREDLPKLEVYLIEHMKDFNQIDSEPIEKVLNPILDQKFYLSEKHKRRLKEEFQIEPWTFEQNLGEAVYVPAGCPYQVRNLKSCINVAHEFVSPEHVDACIELTNELRFLPWSHAAKEDKLQVKKMIIYGAVTAVNAIKNMKAGEANGMKIG</sequence>
<dbReference type="Proteomes" id="UP001162992">
    <property type="component" value="Chromosome 13"/>
</dbReference>
<dbReference type="EMBL" id="CM055104">
    <property type="protein sequence ID" value="KAJ7533726.1"/>
    <property type="molecule type" value="Genomic_DNA"/>
</dbReference>
<proteinExistence type="predicted"/>
<name>A0ACC2BVC4_DIPCM</name>
<evidence type="ECO:0000313" key="2">
    <source>
        <dbReference type="Proteomes" id="UP001162992"/>
    </source>
</evidence>
<evidence type="ECO:0000313" key="1">
    <source>
        <dbReference type="EMBL" id="KAJ7533726.1"/>
    </source>
</evidence>
<protein>
    <submittedName>
        <fullName evidence="1">Uncharacterized protein</fullName>
    </submittedName>
</protein>
<reference evidence="2" key="1">
    <citation type="journal article" date="2024" name="Proc. Natl. Acad. Sci. U.S.A.">
        <title>Extraordinary preservation of gene collinearity over three hundred million years revealed in homosporous lycophytes.</title>
        <authorList>
            <person name="Li C."/>
            <person name="Wickell D."/>
            <person name="Kuo L.Y."/>
            <person name="Chen X."/>
            <person name="Nie B."/>
            <person name="Liao X."/>
            <person name="Peng D."/>
            <person name="Ji J."/>
            <person name="Jenkins J."/>
            <person name="Williams M."/>
            <person name="Shu S."/>
            <person name="Plott C."/>
            <person name="Barry K."/>
            <person name="Rajasekar S."/>
            <person name="Grimwood J."/>
            <person name="Han X."/>
            <person name="Sun S."/>
            <person name="Hou Z."/>
            <person name="He W."/>
            <person name="Dai G."/>
            <person name="Sun C."/>
            <person name="Schmutz J."/>
            <person name="Leebens-Mack J.H."/>
            <person name="Li F.W."/>
            <person name="Wang L."/>
        </authorList>
    </citation>
    <scope>NUCLEOTIDE SEQUENCE [LARGE SCALE GENOMIC DNA]</scope>
    <source>
        <strain evidence="2">cv. PW_Plant_1</strain>
    </source>
</reference>